<accession>W1P9A1</accession>
<dbReference type="Gene3D" id="1.20.1280.50">
    <property type="match status" value="1"/>
</dbReference>
<dbReference type="PANTHER" id="PTHR31672:SF2">
    <property type="entry name" value="F-BOX DOMAIN-CONTAINING PROTEIN"/>
    <property type="match status" value="1"/>
</dbReference>
<dbReference type="Pfam" id="PF12937">
    <property type="entry name" value="F-box-like"/>
    <property type="match status" value="1"/>
</dbReference>
<reference evidence="3" key="1">
    <citation type="journal article" date="2013" name="Science">
        <title>The Amborella genome and the evolution of flowering plants.</title>
        <authorList>
            <consortium name="Amborella Genome Project"/>
        </authorList>
    </citation>
    <scope>NUCLEOTIDE SEQUENCE [LARGE SCALE GENOMIC DNA]</scope>
</reference>
<sequence length="156" mass="16938">MPEKQVEPKSMDSLPPEVLSLIFSLLPPDTQATSRSVCKLWLSLLISPLSLSSPPWFLAMAPHDCRHHCYARNPRLKKWHSLSLLPSLPANFCHPVSGVGGLLLCRNASSNSLSLSICEPFFGGSRILPPLLSPRRAPALAACVTQHGLQVSLSVP</sequence>
<feature type="domain" description="F-box" evidence="1">
    <location>
        <begin position="11"/>
        <end position="48"/>
    </location>
</feature>
<proteinExistence type="predicted"/>
<protein>
    <recommendedName>
        <fullName evidence="1">F-box domain-containing protein</fullName>
    </recommendedName>
</protein>
<dbReference type="InterPro" id="IPR036047">
    <property type="entry name" value="F-box-like_dom_sf"/>
</dbReference>
<dbReference type="InterPro" id="IPR050796">
    <property type="entry name" value="SCF_F-box_component"/>
</dbReference>
<dbReference type="Gramene" id="ERN04513">
    <property type="protein sequence ID" value="ERN04513"/>
    <property type="gene ID" value="AMTR_s00081p00123450"/>
</dbReference>
<organism evidence="2 3">
    <name type="scientific">Amborella trichopoda</name>
    <dbReference type="NCBI Taxonomy" id="13333"/>
    <lineage>
        <taxon>Eukaryota</taxon>
        <taxon>Viridiplantae</taxon>
        <taxon>Streptophyta</taxon>
        <taxon>Embryophyta</taxon>
        <taxon>Tracheophyta</taxon>
        <taxon>Spermatophyta</taxon>
        <taxon>Magnoliopsida</taxon>
        <taxon>Amborellales</taxon>
        <taxon>Amborellaceae</taxon>
        <taxon>Amborella</taxon>
    </lineage>
</organism>
<evidence type="ECO:0000259" key="1">
    <source>
        <dbReference type="Pfam" id="PF12937"/>
    </source>
</evidence>
<name>W1P9A1_AMBTC</name>
<dbReference type="PANTHER" id="PTHR31672">
    <property type="entry name" value="BNACNNG10540D PROTEIN"/>
    <property type="match status" value="1"/>
</dbReference>
<dbReference type="HOGENOM" id="CLU_1689100_0_0_1"/>
<gene>
    <name evidence="2" type="ORF">AMTR_s00081p00123450</name>
</gene>
<dbReference type="SUPFAM" id="SSF81383">
    <property type="entry name" value="F-box domain"/>
    <property type="match status" value="1"/>
</dbReference>
<dbReference type="InterPro" id="IPR001810">
    <property type="entry name" value="F-box_dom"/>
</dbReference>
<evidence type="ECO:0000313" key="2">
    <source>
        <dbReference type="EMBL" id="ERN04513.1"/>
    </source>
</evidence>
<evidence type="ECO:0000313" key="3">
    <source>
        <dbReference type="Proteomes" id="UP000017836"/>
    </source>
</evidence>
<dbReference type="Proteomes" id="UP000017836">
    <property type="component" value="Unassembled WGS sequence"/>
</dbReference>
<keyword evidence="3" id="KW-1185">Reference proteome</keyword>
<dbReference type="AlphaFoldDB" id="W1P9A1"/>
<dbReference type="CDD" id="cd09917">
    <property type="entry name" value="F-box_SF"/>
    <property type="match status" value="1"/>
</dbReference>
<dbReference type="EMBL" id="KI394223">
    <property type="protein sequence ID" value="ERN04513.1"/>
    <property type="molecule type" value="Genomic_DNA"/>
</dbReference>